<proteinExistence type="predicted"/>
<evidence type="ECO:0000256" key="2">
    <source>
        <dbReference type="ARBA" id="ARBA00022801"/>
    </source>
</evidence>
<dbReference type="PROSITE" id="PS51194">
    <property type="entry name" value="HELICASE_CTER"/>
    <property type="match status" value="1"/>
</dbReference>
<dbReference type="SUPFAM" id="SSF52540">
    <property type="entry name" value="P-loop containing nucleoside triphosphate hydrolases"/>
    <property type="match status" value="2"/>
</dbReference>
<dbReference type="Proteomes" id="UP001596492">
    <property type="component" value="Unassembled WGS sequence"/>
</dbReference>
<dbReference type="Pfam" id="PF00271">
    <property type="entry name" value="Helicase_C"/>
    <property type="match status" value="1"/>
</dbReference>
<organism evidence="7 8">
    <name type="scientific">Hirschia litorea</name>
    <dbReference type="NCBI Taxonomy" id="1199156"/>
    <lineage>
        <taxon>Bacteria</taxon>
        <taxon>Pseudomonadati</taxon>
        <taxon>Pseudomonadota</taxon>
        <taxon>Alphaproteobacteria</taxon>
        <taxon>Hyphomonadales</taxon>
        <taxon>Hyphomonadaceae</taxon>
        <taxon>Hirschia</taxon>
    </lineage>
</organism>
<dbReference type="InterPro" id="IPR001650">
    <property type="entry name" value="Helicase_C-like"/>
</dbReference>
<dbReference type="PANTHER" id="PTHR12131">
    <property type="entry name" value="ATP-DEPENDENT RNA AND DNA HELICASE"/>
    <property type="match status" value="1"/>
</dbReference>
<keyword evidence="1" id="KW-0547">Nucleotide-binding</keyword>
<evidence type="ECO:0000313" key="7">
    <source>
        <dbReference type="EMBL" id="MFC7291324.1"/>
    </source>
</evidence>
<comment type="caution">
    <text evidence="7">The sequence shown here is derived from an EMBL/GenBank/DDBJ whole genome shotgun (WGS) entry which is preliminary data.</text>
</comment>
<dbReference type="RefSeq" id="WP_382166517.1">
    <property type="nucleotide sequence ID" value="NZ_JBHTBR010000002.1"/>
</dbReference>
<keyword evidence="2" id="KW-0378">Hydrolase</keyword>
<reference evidence="8" key="1">
    <citation type="journal article" date="2019" name="Int. J. Syst. Evol. Microbiol.">
        <title>The Global Catalogue of Microorganisms (GCM) 10K type strain sequencing project: providing services to taxonomists for standard genome sequencing and annotation.</title>
        <authorList>
            <consortium name="The Broad Institute Genomics Platform"/>
            <consortium name="The Broad Institute Genome Sequencing Center for Infectious Disease"/>
            <person name="Wu L."/>
            <person name="Ma J."/>
        </authorList>
    </citation>
    <scope>NUCLEOTIDE SEQUENCE [LARGE SCALE GENOMIC DNA]</scope>
    <source>
        <strain evidence="8">CCUG 51308</strain>
    </source>
</reference>
<dbReference type="EMBL" id="JBHTBR010000002">
    <property type="protein sequence ID" value="MFC7291324.1"/>
    <property type="molecule type" value="Genomic_DNA"/>
</dbReference>
<keyword evidence="3 7" id="KW-0347">Helicase</keyword>
<dbReference type="InterPro" id="IPR050699">
    <property type="entry name" value="RNA-DNA_Helicase"/>
</dbReference>
<dbReference type="InterPro" id="IPR055206">
    <property type="entry name" value="DEXQc_SUV3"/>
</dbReference>
<sequence>MTTSMRNVRAVLGPTNTGKTHLAVERMLAHDSGMIGLPLRLLAREVYDRLVKIKGERLVALVTGEERIIPRNARYYACTVEAMPLSIPVSFIAIDEIQISRDPDRGHVFTDRILYARGQHETMLLGADTMRPVLHALDLKVDTEHRERFSTLTYTGPLKLTKLPKRSAIVAFSSEEVYAIAELLKRQRGGSAVVMGALSPRTRNAQVALYQSGEVDYLVATDAIGMGLNLDVTHIAFASRRKFDGHRSRFLRADEAAQIAGRAGRFKDDGTFGETSDCILFEEEDVQRIEHHTFDPVDFLSWRNSKLNYESLETLSDSLHKPSPHRKLKRCPDALDEITFQALRNDSEIKDSVKSPEHVRRLWDICTLPDFRKHGPDAHVRLVQSFVEKLINPNARLQDVWINKQLDKIDNMEGDIDTLQSRLASIRTWTYAANRTDWVQHTKIWQSRTRDIEDRLSDALHERLVEKFVDRRTSALLKSLNSEEAMEAGVGLDGEVVVEGHSVGRLDGLTFSPAVTSQTLEGRAVRNAAYKALKTLIEEKLNTISAAEDGNFSLLEDYRITYQGQTIGRMVQGSHWLSPSADLVGAPDAETGLRAMAETRLRKWLADHIKEVLTPLFDLQATLKSGRLTGLARGVAHQLVDAGAAIDRRKDEVASSLTRDDRAALKEVGVRTGRIAAYMPGLLKPAQAGLCLKLRALGTDYAPMKPPSSASFKTEKGWNRANLEAAGYVRLGPRAVRADMAERLSWTLGQERKKSETSTFAIPPEHAALVGSPADDFIEILKAMGLMPAQKDKETGAIILWRFSSKQYVNEKRKQKPTEPTAREVKAMADSPFAALAALTMPKAEDAPAKPKKKRKRKKAKPKDDAALAAENTAIAVSEQAEDSAATPAPQDASAPTSAEVQANTADIAEPLNQASTEATAENGDASTKEKEA</sequence>
<evidence type="ECO:0000259" key="6">
    <source>
        <dbReference type="PROSITE" id="PS51194"/>
    </source>
</evidence>
<name>A0ABW2IJV7_9PROT</name>
<feature type="compositionally biased region" description="Polar residues" evidence="5">
    <location>
        <begin position="894"/>
        <end position="905"/>
    </location>
</feature>
<feature type="domain" description="Helicase C-terminal" evidence="6">
    <location>
        <begin position="155"/>
        <end position="320"/>
    </location>
</feature>
<dbReference type="GO" id="GO:0004386">
    <property type="term" value="F:helicase activity"/>
    <property type="evidence" value="ECO:0007669"/>
    <property type="project" value="UniProtKB-KW"/>
</dbReference>
<evidence type="ECO:0000313" key="8">
    <source>
        <dbReference type="Proteomes" id="UP001596492"/>
    </source>
</evidence>
<keyword evidence="8" id="KW-1185">Reference proteome</keyword>
<dbReference type="SMART" id="SM00490">
    <property type="entry name" value="HELICc"/>
    <property type="match status" value="1"/>
</dbReference>
<accession>A0ABW2IJV7</accession>
<dbReference type="InterPro" id="IPR027417">
    <property type="entry name" value="P-loop_NTPase"/>
</dbReference>
<evidence type="ECO:0000256" key="1">
    <source>
        <dbReference type="ARBA" id="ARBA00022741"/>
    </source>
</evidence>
<feature type="region of interest" description="Disordered" evidence="5">
    <location>
        <begin position="840"/>
        <end position="933"/>
    </location>
</feature>
<gene>
    <name evidence="7" type="ORF">ACFQS8_06825</name>
</gene>
<dbReference type="PANTHER" id="PTHR12131:SF1">
    <property type="entry name" value="ATP-DEPENDENT RNA HELICASE SUPV3L1, MITOCHONDRIAL-RELATED"/>
    <property type="match status" value="1"/>
</dbReference>
<protein>
    <submittedName>
        <fullName evidence="7">Helicase-related protein</fullName>
    </submittedName>
</protein>
<evidence type="ECO:0000256" key="3">
    <source>
        <dbReference type="ARBA" id="ARBA00022806"/>
    </source>
</evidence>
<feature type="compositionally biased region" description="Basic residues" evidence="5">
    <location>
        <begin position="850"/>
        <end position="861"/>
    </location>
</feature>
<keyword evidence="4" id="KW-0067">ATP-binding</keyword>
<dbReference type="Gene3D" id="3.40.50.300">
    <property type="entry name" value="P-loop containing nucleotide triphosphate hydrolases"/>
    <property type="match status" value="2"/>
</dbReference>
<evidence type="ECO:0000256" key="5">
    <source>
        <dbReference type="SAM" id="MobiDB-lite"/>
    </source>
</evidence>
<evidence type="ECO:0000256" key="4">
    <source>
        <dbReference type="ARBA" id="ARBA00022840"/>
    </source>
</evidence>
<dbReference type="Pfam" id="PF22527">
    <property type="entry name" value="DEXQc_Suv3"/>
    <property type="match status" value="1"/>
</dbReference>